<feature type="transmembrane region" description="Helical" evidence="1">
    <location>
        <begin position="168"/>
        <end position="188"/>
    </location>
</feature>
<feature type="transmembrane region" description="Helical" evidence="1">
    <location>
        <begin position="41"/>
        <end position="57"/>
    </location>
</feature>
<feature type="transmembrane region" description="Helical" evidence="1">
    <location>
        <begin position="112"/>
        <end position="133"/>
    </location>
</feature>
<evidence type="ECO:0000256" key="1">
    <source>
        <dbReference type="SAM" id="Phobius"/>
    </source>
</evidence>
<keyword evidence="1" id="KW-0812">Transmembrane</keyword>
<evidence type="ECO:0000313" key="2">
    <source>
        <dbReference type="EMBL" id="MDO1558789.1"/>
    </source>
</evidence>
<reference evidence="2" key="1">
    <citation type="submission" date="2023-07" db="EMBL/GenBank/DDBJ databases">
        <title>Brevundimonas soil sp. nov., isolated from the soil of chemical plant.</title>
        <authorList>
            <person name="Wu N."/>
        </authorList>
    </citation>
    <scope>NUCLEOTIDE SEQUENCE</scope>
    <source>
        <strain evidence="2">XZ-24</strain>
    </source>
</reference>
<evidence type="ECO:0000313" key="3">
    <source>
        <dbReference type="Proteomes" id="UP001169063"/>
    </source>
</evidence>
<dbReference type="RefSeq" id="WP_302109225.1">
    <property type="nucleotide sequence ID" value="NZ_JAUKTR010000002.1"/>
</dbReference>
<organism evidence="2 3">
    <name type="scientific">Peiella sedimenti</name>
    <dbReference type="NCBI Taxonomy" id="3061083"/>
    <lineage>
        <taxon>Bacteria</taxon>
        <taxon>Pseudomonadati</taxon>
        <taxon>Pseudomonadota</taxon>
        <taxon>Alphaproteobacteria</taxon>
        <taxon>Caulobacterales</taxon>
        <taxon>Caulobacteraceae</taxon>
        <taxon>Peiella</taxon>
    </lineage>
</organism>
<dbReference type="EMBL" id="JAUKTR010000002">
    <property type="protein sequence ID" value="MDO1558789.1"/>
    <property type="molecule type" value="Genomic_DNA"/>
</dbReference>
<keyword evidence="1" id="KW-1133">Transmembrane helix</keyword>
<keyword evidence="3" id="KW-1185">Reference proteome</keyword>
<accession>A0ABT8SJT8</accession>
<feature type="transmembrane region" description="Helical" evidence="1">
    <location>
        <begin position="139"/>
        <end position="161"/>
    </location>
</feature>
<comment type="caution">
    <text evidence="2">The sequence shown here is derived from an EMBL/GenBank/DDBJ whole genome shotgun (WGS) entry which is preliminary data.</text>
</comment>
<keyword evidence="1" id="KW-0472">Membrane</keyword>
<protein>
    <submittedName>
        <fullName evidence="2">Uncharacterized protein</fullName>
    </submittedName>
</protein>
<proteinExistence type="predicted"/>
<feature type="transmembrane region" description="Helical" evidence="1">
    <location>
        <begin position="69"/>
        <end position="92"/>
    </location>
</feature>
<dbReference type="Proteomes" id="UP001169063">
    <property type="component" value="Unassembled WGS sequence"/>
</dbReference>
<feature type="transmembrane region" description="Helical" evidence="1">
    <location>
        <begin position="6"/>
        <end position="29"/>
    </location>
</feature>
<sequence>MSAFEFFFSFYGLLLGLSVAAIAVGVATAIQHRKRIRVGRLTPLLGLFVILDIATFWDAAWVNFRHLPFSYGLLVAGLAVALIYFMAASLVFPHEIEEGMNLDDHFWDNKKLVLLLTAAANVLLVIAAIIAHARTPGGPVLITSYVITLLLYLVLVVPAAFAKRARLFVVLTVLHILVYLFSAVGSAVNPVDMVEFANQQAEALEAARQAAASPAQP</sequence>
<name>A0ABT8SJT8_9CAUL</name>
<gene>
    <name evidence="2" type="ORF">Q0812_05045</name>
</gene>